<dbReference type="RefSeq" id="WP_190606321.1">
    <property type="nucleotide sequence ID" value="NZ_CP021056.1"/>
</dbReference>
<dbReference type="Proteomes" id="UP000683511">
    <property type="component" value="Chromosome"/>
</dbReference>
<evidence type="ECO:0000313" key="1">
    <source>
        <dbReference type="EMBL" id="QXE23318.1"/>
    </source>
</evidence>
<dbReference type="AlphaFoldDB" id="A0A975T8D3"/>
<reference evidence="1" key="1">
    <citation type="submission" date="2017-04" db="EMBL/GenBank/DDBJ databases">
        <title>Genome deletions in a multicellular cyanobacterial endosymbiont for morphological adaptation in marine diatoms.</title>
        <authorList>
            <person name="Wang Y."/>
            <person name="Gao H."/>
            <person name="Li R."/>
            <person name="Xu X."/>
        </authorList>
    </citation>
    <scope>NUCLEOTIDE SEQUENCE</scope>
    <source>
        <strain evidence="1">FACHB 800</strain>
    </source>
</reference>
<keyword evidence="2" id="KW-1185">Reference proteome</keyword>
<gene>
    <name evidence="1" type="ORF">B6N60_02008</name>
</gene>
<evidence type="ECO:0000313" key="2">
    <source>
        <dbReference type="Proteomes" id="UP000683511"/>
    </source>
</evidence>
<accession>A0A975T8D3</accession>
<protein>
    <submittedName>
        <fullName evidence="1">Uncharacterized protein</fullName>
    </submittedName>
</protein>
<dbReference type="KEGG" id="rsin:B6N60_02008"/>
<proteinExistence type="predicted"/>
<sequence length="187" mass="21251">METVTATFSIPDWLEDGLINNTYERYGGVIRNSRTKSIVAMLRETIPDIPETGKILSQFGSVASILNLAVSSIGFTIVIHKLDKIENQLNILQKDIQDANHKLDLSVYSNFRASLDLARYAFTIKKSETRDNQVNLAIKGFLDAKHSYADYFERSLEPNIQVADEYLKSLFLSYVAIARCYLEFRSN</sequence>
<name>A0A975T8D3_9NOST</name>
<organism evidence="1 2">
    <name type="scientific">Richelia sinica FACHB-800</name>
    <dbReference type="NCBI Taxonomy" id="1357546"/>
    <lineage>
        <taxon>Bacteria</taxon>
        <taxon>Bacillati</taxon>
        <taxon>Cyanobacteriota</taxon>
        <taxon>Cyanophyceae</taxon>
        <taxon>Nostocales</taxon>
        <taxon>Nostocaceae</taxon>
        <taxon>Richelia</taxon>
    </lineage>
</organism>
<dbReference type="EMBL" id="CP021056">
    <property type="protein sequence ID" value="QXE23318.1"/>
    <property type="molecule type" value="Genomic_DNA"/>
</dbReference>